<dbReference type="Pfam" id="PF03372">
    <property type="entry name" value="Exo_endo_phos"/>
    <property type="match status" value="1"/>
</dbReference>
<accession>A0A316U8B5</accession>
<feature type="domain" description="Endonuclease/exonuclease/phosphatase" evidence="4">
    <location>
        <begin position="111"/>
        <end position="334"/>
    </location>
</feature>
<evidence type="ECO:0000256" key="2">
    <source>
        <dbReference type="ARBA" id="ARBA00022801"/>
    </source>
</evidence>
<feature type="compositionally biased region" description="Basic and acidic residues" evidence="3">
    <location>
        <begin position="42"/>
        <end position="67"/>
    </location>
</feature>
<feature type="region of interest" description="Disordered" evidence="3">
    <location>
        <begin position="1"/>
        <end position="77"/>
    </location>
</feature>
<dbReference type="RefSeq" id="XP_025348254.1">
    <property type="nucleotide sequence ID" value="XM_025493560.1"/>
</dbReference>
<organism evidence="5 6">
    <name type="scientific">Pseudomicrostroma glucosiphilum</name>
    <dbReference type="NCBI Taxonomy" id="1684307"/>
    <lineage>
        <taxon>Eukaryota</taxon>
        <taxon>Fungi</taxon>
        <taxon>Dikarya</taxon>
        <taxon>Basidiomycota</taxon>
        <taxon>Ustilaginomycotina</taxon>
        <taxon>Exobasidiomycetes</taxon>
        <taxon>Microstromatales</taxon>
        <taxon>Microstromatales incertae sedis</taxon>
        <taxon>Pseudomicrostroma</taxon>
    </lineage>
</organism>
<feature type="region of interest" description="Disordered" evidence="3">
    <location>
        <begin position="356"/>
        <end position="404"/>
    </location>
</feature>
<sequence length="584" mass="64308">MPKPAMGAKAHASATCTAAAPPPPTKKPSKSKAAALDPIQIEAKRRERADKKEREAKHKAAAEEEARASGLSAPLVDASGRPLYKPRQWGMVKGASGQSFPSEEKTRLKILSWNMLAQGLVRRKLFPGSDALRWKDREAGLAAELTGHAWDVACLQEVDRQHTHGETLRAAGYSHIFAKGYPQKQHGLMLAWRTREQTPASKSPVFEEAPVASQTLFYDDEEVSTGRTGCSRITRNIALFAAIKFKQATSAAATPSASSSSPKGLILATTHLFWHPMHGYERARQAGLLTQALNAFRIRQDAEWQDWPTILAGDFNDQPHSATYSLLTGRDVDSESLQELLQSRVVHQSIDEREHKRAKGLFDNGKGKESANSDANEGADAAIDGGEEEEQESGGEEEEEAAADDQMLKNCRTATAADDLLTFEELQQLNTIFPLTKTAKSSPRHFRSAYATSYPDLEHPSESSNLFSSSTRGRERWDDGSWQEGVSNNPHLHLAGTPAGAEPMWTLYSSLFSLTLDFIFLMPSPTTQHWRRTPDDAPDAQTEDSFPKITRLLRTHRTADIKEGLPRRGVCVSDHIAIGAEVEL</sequence>
<feature type="compositionally biased region" description="Low complexity" evidence="3">
    <location>
        <begin position="374"/>
        <end position="384"/>
    </location>
</feature>
<evidence type="ECO:0000259" key="4">
    <source>
        <dbReference type="Pfam" id="PF03372"/>
    </source>
</evidence>
<dbReference type="SUPFAM" id="SSF56219">
    <property type="entry name" value="DNase I-like"/>
    <property type="match status" value="1"/>
</dbReference>
<gene>
    <name evidence="5" type="ORF">BCV69DRAFT_287346</name>
</gene>
<feature type="region of interest" description="Disordered" evidence="3">
    <location>
        <begin position="457"/>
        <end position="480"/>
    </location>
</feature>
<keyword evidence="6" id="KW-1185">Reference proteome</keyword>
<dbReference type="GO" id="GO:0004519">
    <property type="term" value="F:endonuclease activity"/>
    <property type="evidence" value="ECO:0007669"/>
    <property type="project" value="UniProtKB-KW"/>
</dbReference>
<protein>
    <submittedName>
        <fullName evidence="5">Endonuclease/exonuclease/phosphatase</fullName>
    </submittedName>
</protein>
<dbReference type="InterPro" id="IPR036691">
    <property type="entry name" value="Endo/exonu/phosph_ase_sf"/>
</dbReference>
<dbReference type="PANTHER" id="PTHR12121:SF45">
    <property type="entry name" value="NOCTURNIN"/>
    <property type="match status" value="1"/>
</dbReference>
<dbReference type="GO" id="GO:0000175">
    <property type="term" value="F:3'-5'-RNA exonuclease activity"/>
    <property type="evidence" value="ECO:0007669"/>
    <property type="project" value="TreeGrafter"/>
</dbReference>
<dbReference type="InterPro" id="IPR005135">
    <property type="entry name" value="Endo/exonuclease/phosphatase"/>
</dbReference>
<dbReference type="Proteomes" id="UP000245942">
    <property type="component" value="Unassembled WGS sequence"/>
</dbReference>
<dbReference type="InterPro" id="IPR050410">
    <property type="entry name" value="CCR4/nocturin_mRNA_transcr"/>
</dbReference>
<proteinExistence type="inferred from homology"/>
<dbReference type="Gene3D" id="3.60.10.10">
    <property type="entry name" value="Endonuclease/exonuclease/phosphatase"/>
    <property type="match status" value="1"/>
</dbReference>
<evidence type="ECO:0000313" key="6">
    <source>
        <dbReference type="Proteomes" id="UP000245942"/>
    </source>
</evidence>
<evidence type="ECO:0000256" key="1">
    <source>
        <dbReference type="ARBA" id="ARBA00010774"/>
    </source>
</evidence>
<keyword evidence="2" id="KW-0378">Hydrolase</keyword>
<dbReference type="EMBL" id="KZ819326">
    <property type="protein sequence ID" value="PWN21094.1"/>
    <property type="molecule type" value="Genomic_DNA"/>
</dbReference>
<dbReference type="OrthoDB" id="428734at2759"/>
<dbReference type="GO" id="GO:0006139">
    <property type="term" value="P:nucleobase-containing compound metabolic process"/>
    <property type="evidence" value="ECO:0007669"/>
    <property type="project" value="UniProtKB-ARBA"/>
</dbReference>
<dbReference type="AlphaFoldDB" id="A0A316U8B5"/>
<keyword evidence="5" id="KW-0540">Nuclease</keyword>
<dbReference type="PANTHER" id="PTHR12121">
    <property type="entry name" value="CARBON CATABOLITE REPRESSOR PROTEIN 4"/>
    <property type="match status" value="1"/>
</dbReference>
<comment type="similarity">
    <text evidence="1">Belongs to the CCR4/nocturin family.</text>
</comment>
<keyword evidence="5" id="KW-0269">Exonuclease</keyword>
<feature type="compositionally biased region" description="Acidic residues" evidence="3">
    <location>
        <begin position="385"/>
        <end position="403"/>
    </location>
</feature>
<dbReference type="GeneID" id="37015294"/>
<name>A0A316U8B5_9BASI</name>
<reference evidence="5 6" key="1">
    <citation type="journal article" date="2018" name="Mol. Biol. Evol.">
        <title>Broad Genomic Sampling Reveals a Smut Pathogenic Ancestry of the Fungal Clade Ustilaginomycotina.</title>
        <authorList>
            <person name="Kijpornyongpan T."/>
            <person name="Mondo S.J."/>
            <person name="Barry K."/>
            <person name="Sandor L."/>
            <person name="Lee J."/>
            <person name="Lipzen A."/>
            <person name="Pangilinan J."/>
            <person name="LaButti K."/>
            <person name="Hainaut M."/>
            <person name="Henrissat B."/>
            <person name="Grigoriev I.V."/>
            <person name="Spatafora J.W."/>
            <person name="Aime M.C."/>
        </authorList>
    </citation>
    <scope>NUCLEOTIDE SEQUENCE [LARGE SCALE GENOMIC DNA]</scope>
    <source>
        <strain evidence="5 6">MCA 4718</strain>
    </source>
</reference>
<feature type="compositionally biased region" description="Polar residues" evidence="3">
    <location>
        <begin position="462"/>
        <end position="471"/>
    </location>
</feature>
<evidence type="ECO:0000256" key="3">
    <source>
        <dbReference type="SAM" id="MobiDB-lite"/>
    </source>
</evidence>
<keyword evidence="5" id="KW-0255">Endonuclease</keyword>
<evidence type="ECO:0000313" key="5">
    <source>
        <dbReference type="EMBL" id="PWN21094.1"/>
    </source>
</evidence>
<feature type="compositionally biased region" description="Low complexity" evidence="3">
    <location>
        <begin position="8"/>
        <end position="19"/>
    </location>
</feature>